<reference evidence="1 2" key="1">
    <citation type="submission" date="2011-02" db="EMBL/GenBank/DDBJ databases">
        <authorList>
            <person name="Muzny D."/>
            <person name="Qin X."/>
            <person name="Deng J."/>
            <person name="Jiang H."/>
            <person name="Liu Y."/>
            <person name="Qu J."/>
            <person name="Song X.-Z."/>
            <person name="Zhang L."/>
            <person name="Thornton R."/>
            <person name="Coyle M."/>
            <person name="Francisco L."/>
            <person name="Jackson L."/>
            <person name="Javaid M."/>
            <person name="Korchina V."/>
            <person name="Kovar C."/>
            <person name="Mata R."/>
            <person name="Mathew T."/>
            <person name="Ngo R."/>
            <person name="Nguyen L."/>
            <person name="Nguyen N."/>
            <person name="Okwuonu G."/>
            <person name="Ongeri F."/>
            <person name="Pham C."/>
            <person name="Simmons D."/>
            <person name="Wilczek-Boney K."/>
            <person name="Hale W."/>
            <person name="Jakkamsetti A."/>
            <person name="Pham P."/>
            <person name="Ruth R."/>
            <person name="San Lucas F."/>
            <person name="Warren J."/>
            <person name="Zhang J."/>
            <person name="Zhao Z."/>
            <person name="Zhou C."/>
            <person name="Zhu D."/>
            <person name="Lee S."/>
            <person name="Bess C."/>
            <person name="Blankenburg K."/>
            <person name="Forbes L."/>
            <person name="Fu Q."/>
            <person name="Gubbala S."/>
            <person name="Hirani K."/>
            <person name="Jayaseelan J.C."/>
            <person name="Lara F."/>
            <person name="Munidasa M."/>
            <person name="Palculict T."/>
            <person name="Patil S."/>
            <person name="Pu L.-L."/>
            <person name="Saada N."/>
            <person name="Tang L."/>
            <person name="Weissenberger G."/>
            <person name="Zhu Y."/>
            <person name="Hemphill L."/>
            <person name="Shang Y."/>
            <person name="Youmans B."/>
            <person name="Ayvaz T."/>
            <person name="Ross M."/>
            <person name="Santibanez J."/>
            <person name="Aqrawi P."/>
            <person name="Gross S."/>
            <person name="Joshi V."/>
            <person name="Fowler G."/>
            <person name="Nazareth L."/>
            <person name="Reid J."/>
            <person name="Worley K."/>
            <person name="Petrosino J."/>
            <person name="Highlander S."/>
            <person name="Gibbs R."/>
        </authorList>
    </citation>
    <scope>NUCLEOTIDE SEQUENCE [LARGE SCALE GENOMIC DNA]</scope>
    <source>
        <strain evidence="1 2">ATCC BAA-1200</strain>
    </source>
</reference>
<name>F2BBH1_9NEIS</name>
<keyword evidence="2" id="KW-1185">Reference proteome</keyword>
<protein>
    <submittedName>
        <fullName evidence="1">TetR family transcriptional regulator</fullName>
    </submittedName>
</protein>
<comment type="caution">
    <text evidence="1">The sequence shown here is derived from an EMBL/GenBank/DDBJ whole genome shotgun (WGS) entry which is preliminary data.</text>
</comment>
<gene>
    <name evidence="1" type="ORF">HMPREF9123_1076</name>
</gene>
<dbReference type="Proteomes" id="UP000004105">
    <property type="component" value="Unassembled WGS sequence"/>
</dbReference>
<dbReference type="EMBL" id="AFAY01000021">
    <property type="protein sequence ID" value="EGF11270.1"/>
    <property type="molecule type" value="Genomic_DNA"/>
</dbReference>
<evidence type="ECO:0000313" key="1">
    <source>
        <dbReference type="EMBL" id="EGF11270.1"/>
    </source>
</evidence>
<proteinExistence type="predicted"/>
<accession>F2BBH1</accession>
<organism evidence="1 2">
    <name type="scientific">Neisseria bacilliformis ATCC BAA-1200</name>
    <dbReference type="NCBI Taxonomy" id="888742"/>
    <lineage>
        <taxon>Bacteria</taxon>
        <taxon>Pseudomonadati</taxon>
        <taxon>Pseudomonadota</taxon>
        <taxon>Betaproteobacteria</taxon>
        <taxon>Neisseriales</taxon>
        <taxon>Neisseriaceae</taxon>
        <taxon>Neisseria</taxon>
    </lineage>
</organism>
<dbReference type="AlphaFoldDB" id="F2BBH1"/>
<sequence>MGENARIGWAAKNGCVASGRHTLPSVRHGLNRTGRLKNRFTGFQTASLL</sequence>
<evidence type="ECO:0000313" key="2">
    <source>
        <dbReference type="Proteomes" id="UP000004105"/>
    </source>
</evidence>
<dbReference type="HOGENOM" id="CLU_3138072_0_0_4"/>